<accession>W4FAE2</accession>
<evidence type="ECO:0000313" key="2">
    <source>
        <dbReference type="EMBL" id="ETV63776.1"/>
    </source>
</evidence>
<reference evidence="2" key="1">
    <citation type="submission" date="2013-12" db="EMBL/GenBank/DDBJ databases">
        <title>The Genome Sequence of Aphanomyces astaci APO3.</title>
        <authorList>
            <consortium name="The Broad Institute Genomics Platform"/>
            <person name="Russ C."/>
            <person name="Tyler B."/>
            <person name="van West P."/>
            <person name="Dieguez-Uribeondo J."/>
            <person name="Young S.K."/>
            <person name="Zeng Q."/>
            <person name="Gargeya S."/>
            <person name="Fitzgerald M."/>
            <person name="Abouelleil A."/>
            <person name="Alvarado L."/>
            <person name="Chapman S.B."/>
            <person name="Gainer-Dewar J."/>
            <person name="Goldberg J."/>
            <person name="Griggs A."/>
            <person name="Gujja S."/>
            <person name="Hansen M."/>
            <person name="Howarth C."/>
            <person name="Imamovic A."/>
            <person name="Ireland A."/>
            <person name="Larimer J."/>
            <person name="McCowan C."/>
            <person name="Murphy C."/>
            <person name="Pearson M."/>
            <person name="Poon T.W."/>
            <person name="Priest M."/>
            <person name="Roberts A."/>
            <person name="Saif S."/>
            <person name="Shea T."/>
            <person name="Sykes S."/>
            <person name="Wortman J."/>
            <person name="Nusbaum C."/>
            <person name="Birren B."/>
        </authorList>
    </citation>
    <scope>NUCLEOTIDE SEQUENCE [LARGE SCALE GENOMIC DNA]</scope>
    <source>
        <strain evidence="2">APO3</strain>
    </source>
</reference>
<dbReference type="RefSeq" id="XP_009846740.1">
    <property type="nucleotide sequence ID" value="XM_009848438.1"/>
</dbReference>
<proteinExistence type="predicted"/>
<dbReference type="GeneID" id="20821289"/>
<feature type="compositionally biased region" description="Basic and acidic residues" evidence="1">
    <location>
        <begin position="398"/>
        <end position="410"/>
    </location>
</feature>
<dbReference type="OrthoDB" id="10666981at2759"/>
<feature type="compositionally biased region" description="Low complexity" evidence="1">
    <location>
        <begin position="111"/>
        <end position="136"/>
    </location>
</feature>
<dbReference type="AlphaFoldDB" id="W4FAE2"/>
<name>W4FAE2_APHAT</name>
<dbReference type="VEuPathDB" id="FungiDB:H257_19293"/>
<sequence length="467" mass="52075">MADDQRKKAKEVVDLTGDDSDSDEYFFAGAQRLWTGSEDPLLYLFMKKEEQRIHAEHQATADLVKTALRTVGPMAVRELLRNEIVALEERHRKKDMRLQREMEQAAEESMAESIAEAEAQAAQAAEDQAGTAGADTRGAPNIKIKDEGVGQMAVENGPLGMREVRLEDVRTLKLHEQDKSALGVCVDYINGRTRRLRVLQQLDSRLQDWGWTPALREPVERYHTVFCRSGLFETQVMWLVCALEHMTILDIPLAEFVDWKDKMRERISDWSYDAPRVVRYQDETMFEYIIVFVLVLLKRERGGKRRLGQLPHNVGLLANGMTNFALVRAASGRVPAEIVSWLAVRVRMRRALELARLGSSTGGLRVPNVRQALPGFAMGSRPAPSGAPAKRTAAGPTHESKRRAGLERRSPWYVDPRGARMAAGPPDAGYYGAPQAPSVVVGTPSVPVAAPVKREWKQESASSAEDG</sequence>
<feature type="region of interest" description="Disordered" evidence="1">
    <location>
        <begin position="96"/>
        <end position="142"/>
    </location>
</feature>
<feature type="region of interest" description="Disordered" evidence="1">
    <location>
        <begin position="378"/>
        <end position="419"/>
    </location>
</feature>
<dbReference type="EMBL" id="KI913573">
    <property type="protein sequence ID" value="ETV63776.1"/>
    <property type="molecule type" value="Genomic_DNA"/>
</dbReference>
<organism evidence="2">
    <name type="scientific">Aphanomyces astaci</name>
    <name type="common">Crayfish plague agent</name>
    <dbReference type="NCBI Taxonomy" id="112090"/>
    <lineage>
        <taxon>Eukaryota</taxon>
        <taxon>Sar</taxon>
        <taxon>Stramenopiles</taxon>
        <taxon>Oomycota</taxon>
        <taxon>Saprolegniomycetes</taxon>
        <taxon>Saprolegniales</taxon>
        <taxon>Verrucalvaceae</taxon>
        <taxon>Aphanomyces</taxon>
    </lineage>
</organism>
<gene>
    <name evidence="2" type="ORF">H257_19293</name>
</gene>
<evidence type="ECO:0000256" key="1">
    <source>
        <dbReference type="SAM" id="MobiDB-lite"/>
    </source>
</evidence>
<protein>
    <submittedName>
        <fullName evidence="2">Uncharacterized protein</fullName>
    </submittedName>
</protein>